<dbReference type="OrthoDB" id="1926212at2759"/>
<reference evidence="2 3" key="1">
    <citation type="submission" date="2011-02" db="EMBL/GenBank/DDBJ databases">
        <title>The Genome Sequence of Sphaeroforma arctica JP610.</title>
        <authorList>
            <consortium name="The Broad Institute Genome Sequencing Platform"/>
            <person name="Russ C."/>
            <person name="Cuomo C."/>
            <person name="Young S.K."/>
            <person name="Zeng Q."/>
            <person name="Gargeya S."/>
            <person name="Alvarado L."/>
            <person name="Berlin A."/>
            <person name="Chapman S.B."/>
            <person name="Chen Z."/>
            <person name="Freedman E."/>
            <person name="Gellesch M."/>
            <person name="Goldberg J."/>
            <person name="Griggs A."/>
            <person name="Gujja S."/>
            <person name="Heilman E."/>
            <person name="Heiman D."/>
            <person name="Howarth C."/>
            <person name="Mehta T."/>
            <person name="Neiman D."/>
            <person name="Pearson M."/>
            <person name="Roberts A."/>
            <person name="Saif S."/>
            <person name="Shea T."/>
            <person name="Shenoy N."/>
            <person name="Sisk P."/>
            <person name="Stolte C."/>
            <person name="Sykes S."/>
            <person name="White J."/>
            <person name="Yandava C."/>
            <person name="Burger G."/>
            <person name="Gray M.W."/>
            <person name="Holland P.W.H."/>
            <person name="King N."/>
            <person name="Lang F.B.F."/>
            <person name="Roger A.J."/>
            <person name="Ruiz-Trillo I."/>
            <person name="Haas B."/>
            <person name="Nusbaum C."/>
            <person name="Birren B."/>
        </authorList>
    </citation>
    <scope>NUCLEOTIDE SEQUENCE [LARGE SCALE GENOMIC DNA]</scope>
    <source>
        <strain evidence="2 3">JP610</strain>
    </source>
</reference>
<dbReference type="AlphaFoldDB" id="A0A0L0G625"/>
<sequence length="353" mass="37381">METILPLALDIVFYWYNFMPLTRGGAAVGFIALHAIVLAVGLEITASPPFQTQLDWEAILCPNPATYQERLLPWLRRVVKPVCRATSAVGMGHAHTPKHTPCDGHATHETPGWVACTGDTKRAGVGGARESRIGSTTPHSEGTAVYDTHSDRTVVCDTNSAQIGEVGEVTYNRSSTREAEGRGQDMHKNNPPICVGDGIHTCSLQHATEPTRARVRGGARRCTPMGGRLDTAVCAGSTGPAAGCTYAEGCEAECVFATGQSCGCGFSVSECTCASVRIPECGSSPRCTHGDVGIGSDKEGRGVVCMCRCAPEDVPMCECVVCAVAVSDRLPTPRAMVLALNADLERYIDIKVN</sequence>
<dbReference type="PANTHER" id="PTHR44749:SF1">
    <property type="entry name" value="TETRATRICOPEPTIDE-LIKE HELICAL DOMAIN-CONTAINING PROTEIN"/>
    <property type="match status" value="1"/>
</dbReference>
<dbReference type="RefSeq" id="XP_014158382.1">
    <property type="nucleotide sequence ID" value="XM_014302907.1"/>
</dbReference>
<dbReference type="GO" id="GO:0045892">
    <property type="term" value="P:negative regulation of DNA-templated transcription"/>
    <property type="evidence" value="ECO:0007669"/>
    <property type="project" value="InterPro"/>
</dbReference>
<name>A0A0L0G625_9EUKA</name>
<accession>A0A0L0G625</accession>
<feature type="region of interest" description="Disordered" evidence="1">
    <location>
        <begin position="124"/>
        <end position="144"/>
    </location>
</feature>
<dbReference type="EMBL" id="KQ241762">
    <property type="protein sequence ID" value="KNC84480.1"/>
    <property type="molecule type" value="Genomic_DNA"/>
</dbReference>
<gene>
    <name evidence="2" type="ORF">SARC_03313</name>
</gene>
<keyword evidence="3" id="KW-1185">Reference proteome</keyword>
<dbReference type="eggNOG" id="KOG1124">
    <property type="taxonomic scope" value="Eukaryota"/>
</dbReference>
<protein>
    <submittedName>
        <fullName evidence="2">Uncharacterized protein</fullName>
    </submittedName>
</protein>
<organism evidence="2 3">
    <name type="scientific">Sphaeroforma arctica JP610</name>
    <dbReference type="NCBI Taxonomy" id="667725"/>
    <lineage>
        <taxon>Eukaryota</taxon>
        <taxon>Ichthyosporea</taxon>
        <taxon>Ichthyophonida</taxon>
        <taxon>Sphaeroforma</taxon>
    </lineage>
</organism>
<dbReference type="InterPro" id="IPR044650">
    <property type="entry name" value="SRFR1-like"/>
</dbReference>
<evidence type="ECO:0000256" key="1">
    <source>
        <dbReference type="SAM" id="MobiDB-lite"/>
    </source>
</evidence>
<dbReference type="Proteomes" id="UP000054560">
    <property type="component" value="Unassembled WGS sequence"/>
</dbReference>
<evidence type="ECO:0000313" key="3">
    <source>
        <dbReference type="Proteomes" id="UP000054560"/>
    </source>
</evidence>
<dbReference type="PANTHER" id="PTHR44749">
    <property type="entry name" value="SUPPRESSOR OF RPS4-RLD 1"/>
    <property type="match status" value="1"/>
</dbReference>
<dbReference type="STRING" id="667725.A0A0L0G625"/>
<dbReference type="GeneID" id="25903817"/>
<proteinExistence type="predicted"/>
<evidence type="ECO:0000313" key="2">
    <source>
        <dbReference type="EMBL" id="KNC84480.1"/>
    </source>
</evidence>